<evidence type="ECO:0000313" key="1">
    <source>
        <dbReference type="EMBL" id="GEN83265.1"/>
    </source>
</evidence>
<evidence type="ECO:0000313" key="2">
    <source>
        <dbReference type="Proteomes" id="UP000321901"/>
    </source>
</evidence>
<gene>
    <name evidence="1" type="ORF">SLU01_15770</name>
</gene>
<sequence>MVPGCLGRFVRPGNLASRDLVGIREFRGQEEILALEGTLHRLGILHYLGTLVRHAPVEIRGLPDSAEIRGTQEKCWTVRKAFHMFLRPNLAFHTLETPFQA</sequence>
<keyword evidence="2" id="KW-1185">Reference proteome</keyword>
<dbReference type="EMBL" id="BJYL01000020">
    <property type="protein sequence ID" value="GEN83265.1"/>
    <property type="molecule type" value="Genomic_DNA"/>
</dbReference>
<proteinExistence type="predicted"/>
<dbReference type="Proteomes" id="UP000321901">
    <property type="component" value="Unassembled WGS sequence"/>
</dbReference>
<reference evidence="1 2" key="1">
    <citation type="submission" date="2019-07" db="EMBL/GenBank/DDBJ databases">
        <title>Whole genome shotgun sequence of Sporosarcina luteola NBRC 105378.</title>
        <authorList>
            <person name="Hosoyama A."/>
            <person name="Uohara A."/>
            <person name="Ohji S."/>
            <person name="Ichikawa N."/>
        </authorList>
    </citation>
    <scope>NUCLEOTIDE SEQUENCE [LARGE SCALE GENOMIC DNA]</scope>
    <source>
        <strain evidence="1 2">NBRC 105378</strain>
    </source>
</reference>
<comment type="caution">
    <text evidence="1">The sequence shown here is derived from an EMBL/GenBank/DDBJ whole genome shotgun (WGS) entry which is preliminary data.</text>
</comment>
<dbReference type="AlphaFoldDB" id="A0A511Z744"/>
<protein>
    <submittedName>
        <fullName evidence="1">Uncharacterized protein</fullName>
    </submittedName>
</protein>
<accession>A0A511Z744</accession>
<organism evidence="1 2">
    <name type="scientific">Sporosarcina luteola</name>
    <dbReference type="NCBI Taxonomy" id="582850"/>
    <lineage>
        <taxon>Bacteria</taxon>
        <taxon>Bacillati</taxon>
        <taxon>Bacillota</taxon>
        <taxon>Bacilli</taxon>
        <taxon>Bacillales</taxon>
        <taxon>Caryophanaceae</taxon>
        <taxon>Sporosarcina</taxon>
    </lineage>
</organism>
<name>A0A511Z744_9BACL</name>